<name>A0AB33V6K1_9VIRU</name>
<evidence type="ECO:0000313" key="1">
    <source>
        <dbReference type="EMBL" id="DBA59391.1"/>
    </source>
</evidence>
<accession>A0AB33V6K1</accession>
<protein>
    <submittedName>
        <fullName evidence="1">ORF52</fullName>
    </submittedName>
</protein>
<sequence>MISASDTNASVASPHLIKNTTRANHLARATRRDTFFASVMVSIRFDAQRLFDQLKAGLSTPALMGHWQWLVDRNVIYFPVNDWDMLQPRSQHVSVLKMIEPGTAPAFGKLLGRLCEDTAEVRHRVDALGEYVFWATGLVEFRIWKFFGPEISGDEAQAAVHLAFLQLEILGRHLGLDMDRYETGGHLLEPDDEGVHLGEGLRDEYTMVLIPLNKTKLWFNGLVSLRDCTWKRGVTRPEIVSF</sequence>
<reference evidence="1" key="2">
    <citation type="journal article" date="2024" name="Virology">
        <title>Novel viruses discovered in metatranscriptomic analysis of farmed barramundi in Asia and Australia.</title>
        <authorList>
            <person name="Mercer L.K."/>
            <person name="Harding E.F."/>
            <person name="Sridhar T."/>
            <person name="White P.A."/>
        </authorList>
    </citation>
    <scope>NUCLEOTIDE SEQUENCE</scope>
</reference>
<dbReference type="EMBL" id="BK064844">
    <property type="protein sequence ID" value="DBA59391.1"/>
    <property type="molecule type" value="Genomic_DNA"/>
</dbReference>
<organism evidence="1">
    <name type="scientific">Latid herpesvirus 1</name>
    <dbReference type="NCBI Taxonomy" id="3096545"/>
    <lineage>
        <taxon>Viruses</taxon>
        <taxon>Duplodnaviria</taxon>
        <taxon>Heunggongvirae</taxon>
        <taxon>Peploviricota</taxon>
        <taxon>Herviviricetes</taxon>
        <taxon>Herpesvirales</taxon>
    </lineage>
</organism>
<proteinExistence type="predicted"/>
<reference evidence="1" key="1">
    <citation type="submission" date="2023-06" db="EMBL/GenBank/DDBJ databases">
        <authorList>
            <person name="Mercer L.K."/>
            <person name="Harding E.F."/>
            <person name="Sridhar T."/>
            <person name="White P.A."/>
        </authorList>
    </citation>
    <scope>NUCLEOTIDE SEQUENCE</scope>
</reference>